<evidence type="ECO:0000259" key="1">
    <source>
        <dbReference type="Pfam" id="PF03632"/>
    </source>
</evidence>
<dbReference type="InterPro" id="IPR008928">
    <property type="entry name" value="6-hairpin_glycosidase_sf"/>
</dbReference>
<dbReference type="GO" id="GO:0004553">
    <property type="term" value="F:hydrolase activity, hydrolyzing O-glycosyl compounds"/>
    <property type="evidence" value="ECO:0007669"/>
    <property type="project" value="TreeGrafter"/>
</dbReference>
<dbReference type="InterPro" id="IPR012341">
    <property type="entry name" value="6hp_glycosidase-like_sf"/>
</dbReference>
<name>X1SML4_9ZZZZ</name>
<comment type="caution">
    <text evidence="2">The sequence shown here is derived from an EMBL/GenBank/DDBJ whole genome shotgun (WGS) entry which is preliminary data.</text>
</comment>
<protein>
    <recommendedName>
        <fullName evidence="1">Glycoside hydrolase family 65 central catalytic domain-containing protein</fullName>
    </recommendedName>
</protein>
<feature type="domain" description="Glycoside hydrolase family 65 central catalytic" evidence="1">
    <location>
        <begin position="32"/>
        <end position="358"/>
    </location>
</feature>
<evidence type="ECO:0000313" key="2">
    <source>
        <dbReference type="EMBL" id="GAI76595.1"/>
    </source>
</evidence>
<dbReference type="GO" id="GO:0005975">
    <property type="term" value="P:carbohydrate metabolic process"/>
    <property type="evidence" value="ECO:0007669"/>
    <property type="project" value="InterPro"/>
</dbReference>
<dbReference type="SUPFAM" id="SSF48208">
    <property type="entry name" value="Six-hairpin glycosidases"/>
    <property type="match status" value="1"/>
</dbReference>
<proteinExistence type="predicted"/>
<feature type="non-terminal residue" evidence="2">
    <location>
        <position position="1"/>
    </location>
</feature>
<dbReference type="Gene3D" id="1.50.10.10">
    <property type="match status" value="1"/>
</dbReference>
<gene>
    <name evidence="2" type="ORF">S12H4_16185</name>
</gene>
<accession>X1SML4</accession>
<organism evidence="2">
    <name type="scientific">marine sediment metagenome</name>
    <dbReference type="NCBI Taxonomy" id="412755"/>
    <lineage>
        <taxon>unclassified sequences</taxon>
        <taxon>metagenomes</taxon>
        <taxon>ecological metagenomes</taxon>
    </lineage>
</organism>
<reference evidence="2" key="1">
    <citation type="journal article" date="2014" name="Front. Microbiol.">
        <title>High frequency of phylogenetically diverse reductive dehalogenase-homologous genes in deep subseafloor sedimentary metagenomes.</title>
        <authorList>
            <person name="Kawai M."/>
            <person name="Futagami T."/>
            <person name="Toyoda A."/>
            <person name="Takaki Y."/>
            <person name="Nishi S."/>
            <person name="Hori S."/>
            <person name="Arai W."/>
            <person name="Tsubouchi T."/>
            <person name="Morono Y."/>
            <person name="Uchiyama I."/>
            <person name="Ito T."/>
            <person name="Fujiyama A."/>
            <person name="Inagaki F."/>
            <person name="Takami H."/>
        </authorList>
    </citation>
    <scope>NUCLEOTIDE SEQUENCE</scope>
    <source>
        <strain evidence="2">Expedition CK06-06</strain>
    </source>
</reference>
<dbReference type="EMBL" id="BARW01007811">
    <property type="protein sequence ID" value="GAI76595.1"/>
    <property type="molecule type" value="Genomic_DNA"/>
</dbReference>
<dbReference type="AlphaFoldDB" id="X1SML4"/>
<dbReference type="PANTHER" id="PTHR11051:SF14">
    <property type="entry name" value="MALTOSE PHOSPHORYLASE"/>
    <property type="match status" value="1"/>
</dbReference>
<dbReference type="InterPro" id="IPR005195">
    <property type="entry name" value="Glyco_hydro_65_M"/>
</dbReference>
<sequence length="376" mass="44361">DLLSFSEKLWKEKWDKIDIRIDGDVSAQQAIRYNLFMLNSTFTGEDEKLNISPKGFSGEKYSGSTYWDTEIFCAPYFLYTEPKVAKNLLLYRYNHLKKAIENAKLLGLKGALYPMITLDGSEGHAEWEITLMEIHRNSAIVYAIYNYIRSTDDYDYMANYGFEVIGNVARFWADRVTYKKDRDIYAILGVTGPDEFHNNINNNWYTNFTAKWVLDYAYKHASWLKDYNRKKYKEICKKYNFTEEEFNNWKIISEKLYINKNEELGIFVQFDGYLETEDIFFNKKNTKDMFPIVKSWSWDRINRSNIIKQADVILGLYLFNEVFTLKEKKDNFDFYEPRTAHDSSLSACIYSIIASEIDIQEPLIEVMCKPSVVSLL</sequence>
<dbReference type="PANTHER" id="PTHR11051">
    <property type="entry name" value="GLYCOSYL HYDROLASE-RELATED"/>
    <property type="match status" value="1"/>
</dbReference>
<dbReference type="Pfam" id="PF03632">
    <property type="entry name" value="Glyco_hydro_65m"/>
    <property type="match status" value="1"/>
</dbReference>